<proteinExistence type="predicted"/>
<evidence type="ECO:0000256" key="2">
    <source>
        <dbReference type="SAM" id="Phobius"/>
    </source>
</evidence>
<dbReference type="EMBL" id="CCXQ01000088">
    <property type="protein sequence ID" value="CEH11123.1"/>
    <property type="molecule type" value="Genomic_DNA"/>
</dbReference>
<evidence type="ECO:0000256" key="1">
    <source>
        <dbReference type="SAM" id="MobiDB-lite"/>
    </source>
</evidence>
<dbReference type="AlphaFoldDB" id="A0A098GKS4"/>
<protein>
    <submittedName>
        <fullName evidence="3">Uncharacterized protein</fullName>
    </submittedName>
</protein>
<dbReference type="RefSeq" id="WP_060757822.1">
    <property type="nucleotide sequence ID" value="NZ_CCXQ01000088.1"/>
</dbReference>
<organism evidence="3 4">
    <name type="scientific">Anaplasma phagocytophilum</name>
    <name type="common">Ehrlichia phagocytophila</name>
    <dbReference type="NCBI Taxonomy" id="948"/>
    <lineage>
        <taxon>Bacteria</taxon>
        <taxon>Pseudomonadati</taxon>
        <taxon>Pseudomonadota</taxon>
        <taxon>Alphaproteobacteria</taxon>
        <taxon>Rickettsiales</taxon>
        <taxon>Anaplasmataceae</taxon>
        <taxon>Anaplasma</taxon>
        <taxon>phagocytophilum group</taxon>
    </lineage>
</organism>
<dbReference type="Proteomes" id="UP000055047">
    <property type="component" value="Unassembled WGS sequence"/>
</dbReference>
<keyword evidence="2" id="KW-0472">Membrane</keyword>
<feature type="transmembrane region" description="Helical" evidence="2">
    <location>
        <begin position="641"/>
        <end position="661"/>
    </location>
</feature>
<keyword evidence="2" id="KW-0812">Transmembrane</keyword>
<accession>A0A098GKS4</accession>
<keyword evidence="2" id="KW-1133">Transmembrane helix</keyword>
<name>A0A098GKS4_ANAPH</name>
<evidence type="ECO:0000313" key="3">
    <source>
        <dbReference type="EMBL" id="CEH11123.1"/>
    </source>
</evidence>
<gene>
    <name evidence="3" type="ORF">ANAPHAGO_01050</name>
</gene>
<feature type="transmembrane region" description="Helical" evidence="2">
    <location>
        <begin position="667"/>
        <end position="690"/>
    </location>
</feature>
<feature type="region of interest" description="Disordered" evidence="1">
    <location>
        <begin position="723"/>
        <end position="753"/>
    </location>
</feature>
<reference evidence="3 4" key="1">
    <citation type="submission" date="2014-09" db="EMBL/GenBank/DDBJ databases">
        <authorList>
            <person name="Loux Valentin"/>
            <person name="Dugat Thibaut"/>
        </authorList>
    </citation>
    <scope>NUCLEOTIDE SEQUENCE [LARGE SCALE GENOMIC DNA]</scope>
    <source>
        <strain evidence="3 4">BOV-10_179</strain>
    </source>
</reference>
<evidence type="ECO:0000313" key="4">
    <source>
        <dbReference type="Proteomes" id="UP000055047"/>
    </source>
</evidence>
<sequence length="753" mass="85060">MSIGLVLNKDKKGKRVDCVGACDPTVDEASKVNERREEELKKCGNLLLFSTKMAKYVSRHSRGKLSTETCYALICDPLYNLLMEDNYLPADLDIEEHVTTLKGFCNLDRAGHGFKIEGTLSEIHRVCLNYNVDHALTLLSYNRSMIRKTAAELAVAACSSLTKNFNDEKIIADLNDDDALRLLYTSWITVVDNYDKHPEDEHSYTTSFITKNSGLYKALQNRNYPIFIQELHTIALKDYLSMFHVVLTTMVGGIGNLKLSYNTLITYLMIFKYAQEEKGEALLDSAEKCFHPLVDYSDELRRIVQEFLKLKATESEECTSNDIKKSDIRDFIKSKGKDAIAMVSSLKSLDLQVMGPLQYNTDYGLERLAAVSLILYPGKRFTGEEIIIENGKLRLLNMGFEKIDKDNLYFNKSDILNTSEEGTLSPADLALLEDIQNIFASIQEMVPHLNWDVFIVELKKACGKIHSKSFYQDARDGIDNKLRKNLSEVILFDHEHIPQLAYESILPRVHDIEKFMQNAQAMASAKHFTKLMGNYKTEALSIEELLEISASPNATVFSDDGSYVHQLFEDIENNFKHYSVNLSTAKKGAEDEENSITFLESDTPVSEEDLYQLCNLDEAKRKKIIETFSHRPLKHRLFRKTPYIIASSAVVWTFASLYAAYIIALPAIIAAIASVYALIMYYLILAYGGIDANINYLMTIRRDGKNSPQLYFQEQETPIPSVANETGEPAAVSPKTEEISSTSLGTINDVAMS</sequence>